<organism evidence="1 2">
    <name type="scientific">Eretmocerus hayati</name>
    <dbReference type="NCBI Taxonomy" id="131215"/>
    <lineage>
        <taxon>Eukaryota</taxon>
        <taxon>Metazoa</taxon>
        <taxon>Ecdysozoa</taxon>
        <taxon>Arthropoda</taxon>
        <taxon>Hexapoda</taxon>
        <taxon>Insecta</taxon>
        <taxon>Pterygota</taxon>
        <taxon>Neoptera</taxon>
        <taxon>Endopterygota</taxon>
        <taxon>Hymenoptera</taxon>
        <taxon>Apocrita</taxon>
        <taxon>Proctotrupomorpha</taxon>
        <taxon>Chalcidoidea</taxon>
        <taxon>Aphelinidae</taxon>
        <taxon>Aphelininae</taxon>
        <taxon>Eretmocerus</taxon>
    </lineage>
</organism>
<sequence length="369" mass="42052">MVALICHHHPAVPFLLDHGANVDQLDHYDRNSLHIAVASQSPLYIVSILLKHTPRLDTVCIQDDSYPLGLAVRRNDVPLADMLLAANADVDFAPDSLIGPAILWAVIYNYVEMIQLLIYYKANLEYLDYHGDCLLNICIQYLARVEDHNSAANIEETILVLLHHGALVSDIDLELLITCCSNSVITTLLFKCHISNPTDLFEPILRLVTQISEEAKQHTLLQFVALEYSAISIEYLCHLPIVLQQYYNLCVAEVKQLRLETFNQFTMYDVIFGLEHNLASVGVLELLENLIEQQSFSLYSHIIEIRISEMHRFRSIARKVRKNSRILNPALNIPCVFQQICQYLSVVDLQKLDFVLTSSVGDWPDHAYR</sequence>
<proteinExistence type="predicted"/>
<keyword evidence="2" id="KW-1185">Reference proteome</keyword>
<name>A0ACC2NK77_9HYME</name>
<reference evidence="1" key="1">
    <citation type="submission" date="2023-04" db="EMBL/GenBank/DDBJ databases">
        <title>A chromosome-level genome assembly of the parasitoid wasp Eretmocerus hayati.</title>
        <authorList>
            <person name="Zhong Y."/>
            <person name="Liu S."/>
            <person name="Liu Y."/>
        </authorList>
    </citation>
    <scope>NUCLEOTIDE SEQUENCE</scope>
    <source>
        <strain evidence="1">ZJU_SS_LIU_2023</strain>
    </source>
</reference>
<evidence type="ECO:0000313" key="1">
    <source>
        <dbReference type="EMBL" id="KAJ8670632.1"/>
    </source>
</evidence>
<dbReference type="Proteomes" id="UP001239111">
    <property type="component" value="Chromosome 3"/>
</dbReference>
<gene>
    <name evidence="1" type="ORF">QAD02_001891</name>
</gene>
<evidence type="ECO:0000313" key="2">
    <source>
        <dbReference type="Proteomes" id="UP001239111"/>
    </source>
</evidence>
<comment type="caution">
    <text evidence="1">The sequence shown here is derived from an EMBL/GenBank/DDBJ whole genome shotgun (WGS) entry which is preliminary data.</text>
</comment>
<accession>A0ACC2NK77</accession>
<protein>
    <submittedName>
        <fullName evidence="1">Uncharacterized protein</fullName>
    </submittedName>
</protein>
<dbReference type="EMBL" id="CM056743">
    <property type="protein sequence ID" value="KAJ8670632.1"/>
    <property type="molecule type" value="Genomic_DNA"/>
</dbReference>